<keyword evidence="4" id="KW-1185">Reference proteome</keyword>
<dbReference type="Gene3D" id="2.40.50.140">
    <property type="entry name" value="Nucleic acid-binding proteins"/>
    <property type="match status" value="1"/>
</dbReference>
<comment type="caution">
    <text evidence="3">The sequence shown here is derived from an EMBL/GenBank/DDBJ whole genome shotgun (WGS) entry which is preliminary data.</text>
</comment>
<evidence type="ECO:0008006" key="5">
    <source>
        <dbReference type="Google" id="ProtNLM"/>
    </source>
</evidence>
<dbReference type="SUPFAM" id="SSF50249">
    <property type="entry name" value="Nucleic acid-binding proteins"/>
    <property type="match status" value="1"/>
</dbReference>
<dbReference type="PANTHER" id="PTHR13356:SF0">
    <property type="entry name" value="SOSS COMPLEX SUBUNIT B HOMOLOG"/>
    <property type="match status" value="1"/>
</dbReference>
<feature type="compositionally biased region" description="Polar residues" evidence="2">
    <location>
        <begin position="186"/>
        <end position="198"/>
    </location>
</feature>
<gene>
    <name evidence="3" type="ORF">PEVE_00005736</name>
</gene>
<evidence type="ECO:0000313" key="3">
    <source>
        <dbReference type="EMBL" id="CAH3166590.1"/>
    </source>
</evidence>
<name>A0ABN8QLE1_9CNID</name>
<evidence type="ECO:0000256" key="1">
    <source>
        <dbReference type="ARBA" id="ARBA00023125"/>
    </source>
</evidence>
<dbReference type="InterPro" id="IPR051231">
    <property type="entry name" value="SOSS-B"/>
</dbReference>
<feature type="compositionally biased region" description="Low complexity" evidence="2">
    <location>
        <begin position="210"/>
        <end position="223"/>
    </location>
</feature>
<dbReference type="InterPro" id="IPR012340">
    <property type="entry name" value="NA-bd_OB-fold"/>
</dbReference>
<feature type="region of interest" description="Disordered" evidence="2">
    <location>
        <begin position="158"/>
        <end position="256"/>
    </location>
</feature>
<protein>
    <recommendedName>
        <fullName evidence="5">SOSS complex subunit B2</fullName>
    </recommendedName>
</protein>
<feature type="compositionally biased region" description="Polar residues" evidence="2">
    <location>
        <begin position="163"/>
        <end position="176"/>
    </location>
</feature>
<evidence type="ECO:0000313" key="4">
    <source>
        <dbReference type="Proteomes" id="UP001159427"/>
    </source>
</evidence>
<feature type="compositionally biased region" description="Polar residues" evidence="2">
    <location>
        <begin position="228"/>
        <end position="238"/>
    </location>
</feature>
<evidence type="ECO:0000256" key="2">
    <source>
        <dbReference type="SAM" id="MobiDB-lite"/>
    </source>
</evidence>
<dbReference type="PANTHER" id="PTHR13356">
    <property type="entry name" value="OB FOLD NUCLEIC ACID BINDING PROTEIN-RELATED"/>
    <property type="match status" value="1"/>
</dbReference>
<dbReference type="EMBL" id="CALNXI010001366">
    <property type="protein sequence ID" value="CAH3166590.1"/>
    <property type="molecule type" value="Genomic_DNA"/>
</dbReference>
<organism evidence="3 4">
    <name type="scientific">Porites evermanni</name>
    <dbReference type="NCBI Taxonomy" id="104178"/>
    <lineage>
        <taxon>Eukaryota</taxon>
        <taxon>Metazoa</taxon>
        <taxon>Cnidaria</taxon>
        <taxon>Anthozoa</taxon>
        <taxon>Hexacorallia</taxon>
        <taxon>Scleractinia</taxon>
        <taxon>Fungiina</taxon>
        <taxon>Poritidae</taxon>
        <taxon>Porites</taxon>
    </lineage>
</organism>
<sequence length="256" mass="28547">MADDTRHFTDIKDIRPGIKNLNCLFIVLEVGKGTKTKDDHVVRACRVADKTGSVTVSVWDEVGEILQPGDIIKFVRGYSQLWKGSLTLYTGRVGHMEKVGDFCMVFCELPNMSDPNAEFLQQYKQNLQQNEIRNSPNSSTTPSTTASLMQRNQNHTLDHLPAMSNSNNHHVTNSMSHRFHPYSRPDGTNSQANVTSKVDASRDPRLKMRGSNGIGNNNGNNTGFVLASSHNSNGTHNTELPVRNVINSSRDPRTRR</sequence>
<dbReference type="Proteomes" id="UP001159427">
    <property type="component" value="Unassembled WGS sequence"/>
</dbReference>
<reference evidence="3 4" key="1">
    <citation type="submission" date="2022-05" db="EMBL/GenBank/DDBJ databases">
        <authorList>
            <consortium name="Genoscope - CEA"/>
            <person name="William W."/>
        </authorList>
    </citation>
    <scope>NUCLEOTIDE SEQUENCE [LARGE SCALE GENOMIC DNA]</scope>
</reference>
<dbReference type="CDD" id="cd04491">
    <property type="entry name" value="SoSSB_OBF"/>
    <property type="match status" value="1"/>
</dbReference>
<accession>A0ABN8QLE1</accession>
<proteinExistence type="predicted"/>
<keyword evidence="1" id="KW-0238">DNA-binding</keyword>